<protein>
    <recommendedName>
        <fullName evidence="2">Thoeris protein ThsA Macro domain-containing protein</fullName>
    </recommendedName>
</protein>
<name>E6MFC1_9FIRM</name>
<gene>
    <name evidence="3" type="ORF">HMP0721_0704</name>
</gene>
<keyword evidence="1" id="KW-0812">Transmembrane</keyword>
<dbReference type="eggNOG" id="COG3629">
    <property type="taxonomic scope" value="Bacteria"/>
</dbReference>
<feature type="domain" description="Thoeris protein ThsA Macro" evidence="2">
    <location>
        <begin position="91"/>
        <end position="135"/>
    </location>
</feature>
<feature type="transmembrane region" description="Helical" evidence="1">
    <location>
        <begin position="21"/>
        <end position="38"/>
    </location>
</feature>
<dbReference type="HOGENOM" id="CLU_1804507_0_0_9"/>
<organism evidence="3 4">
    <name type="scientific">Pseudoramibacter alactolyticus ATCC 23263</name>
    <dbReference type="NCBI Taxonomy" id="887929"/>
    <lineage>
        <taxon>Bacteria</taxon>
        <taxon>Bacillati</taxon>
        <taxon>Bacillota</taxon>
        <taxon>Clostridia</taxon>
        <taxon>Eubacteriales</taxon>
        <taxon>Eubacteriaceae</taxon>
        <taxon>Pseudoramibacter</taxon>
    </lineage>
</organism>
<dbReference type="STRING" id="887929.HMP0721_0704"/>
<keyword evidence="4" id="KW-1185">Reference proteome</keyword>
<dbReference type="InterPro" id="IPR045535">
    <property type="entry name" value="ThsA_Macro"/>
</dbReference>
<evidence type="ECO:0000259" key="2">
    <source>
        <dbReference type="Pfam" id="PF20016"/>
    </source>
</evidence>
<sequence>MKNLACTKIYVQFLLPFFKKPLEYISTFFALVGGYFTFCEIEQAAFKTQMLIGIFRNHILGFLVILAMLVLLLRKEKAEKTAYLGEKDTIISLKMANLLNIKESAIVIPTNTTFDTTMSGDFISEQSLQGQFQKIYTVLIFRN</sequence>
<dbReference type="AlphaFoldDB" id="E6MFC1"/>
<dbReference type="Pfam" id="PF20016">
    <property type="entry name" value="ThsA_Macro"/>
    <property type="match status" value="1"/>
</dbReference>
<evidence type="ECO:0000313" key="4">
    <source>
        <dbReference type="Proteomes" id="UP000004754"/>
    </source>
</evidence>
<dbReference type="OrthoDB" id="2606558at2"/>
<dbReference type="EMBL" id="AEQN01000011">
    <property type="protein sequence ID" value="EFV02281.1"/>
    <property type="molecule type" value="Genomic_DNA"/>
</dbReference>
<comment type="caution">
    <text evidence="3">The sequence shown here is derived from an EMBL/GenBank/DDBJ whole genome shotgun (WGS) entry which is preliminary data.</text>
</comment>
<evidence type="ECO:0000313" key="3">
    <source>
        <dbReference type="EMBL" id="EFV02281.1"/>
    </source>
</evidence>
<dbReference type="Proteomes" id="UP000004754">
    <property type="component" value="Unassembled WGS sequence"/>
</dbReference>
<proteinExistence type="predicted"/>
<feature type="transmembrane region" description="Helical" evidence="1">
    <location>
        <begin position="50"/>
        <end position="73"/>
    </location>
</feature>
<reference evidence="3 4" key="1">
    <citation type="submission" date="2010-12" db="EMBL/GenBank/DDBJ databases">
        <authorList>
            <person name="Muzny D."/>
            <person name="Qin X."/>
            <person name="Deng J."/>
            <person name="Jiang H."/>
            <person name="Liu Y."/>
            <person name="Qu J."/>
            <person name="Song X.-Z."/>
            <person name="Zhang L."/>
            <person name="Thornton R."/>
            <person name="Coyle M."/>
            <person name="Francisco L."/>
            <person name="Jackson L."/>
            <person name="Javaid M."/>
            <person name="Korchina V."/>
            <person name="Kovar C."/>
            <person name="Mata R."/>
            <person name="Mathew T."/>
            <person name="Ngo R."/>
            <person name="Nguyen L."/>
            <person name="Nguyen N."/>
            <person name="Okwuonu G."/>
            <person name="Ongeri F."/>
            <person name="Pham C."/>
            <person name="Simmons D."/>
            <person name="Wilczek-Boney K."/>
            <person name="Hale W."/>
            <person name="Jakkamsetti A."/>
            <person name="Pham P."/>
            <person name="Ruth R."/>
            <person name="San Lucas F."/>
            <person name="Warren J."/>
            <person name="Zhang J."/>
            <person name="Zhao Z."/>
            <person name="Zhou C."/>
            <person name="Zhu D."/>
            <person name="Lee S."/>
            <person name="Bess C."/>
            <person name="Blankenburg K."/>
            <person name="Forbes L."/>
            <person name="Fu Q."/>
            <person name="Gubbala S."/>
            <person name="Hirani K."/>
            <person name="Jayaseelan J.C."/>
            <person name="Lara F."/>
            <person name="Munidasa M."/>
            <person name="Palculict T."/>
            <person name="Patil S."/>
            <person name="Pu L.-L."/>
            <person name="Saada N."/>
            <person name="Tang L."/>
            <person name="Weissenberger G."/>
            <person name="Zhu Y."/>
            <person name="Hemphill L."/>
            <person name="Shang Y."/>
            <person name="Youmans B."/>
            <person name="Ayvaz T."/>
            <person name="Ross M."/>
            <person name="Santibanez J."/>
            <person name="Aqrawi P."/>
            <person name="Gross S."/>
            <person name="Joshi V."/>
            <person name="Fowler G."/>
            <person name="Nazareth L."/>
            <person name="Reid J."/>
            <person name="Worley K."/>
            <person name="Petrosino J."/>
            <person name="Highlander S."/>
            <person name="Gibbs R."/>
        </authorList>
    </citation>
    <scope>NUCLEOTIDE SEQUENCE [LARGE SCALE GENOMIC DNA]</scope>
    <source>
        <strain evidence="3 4">ATCC 23263</strain>
    </source>
</reference>
<keyword evidence="1" id="KW-1133">Transmembrane helix</keyword>
<evidence type="ECO:0000256" key="1">
    <source>
        <dbReference type="SAM" id="Phobius"/>
    </source>
</evidence>
<keyword evidence="1" id="KW-0472">Membrane</keyword>
<accession>E6MFC1</accession>